<comment type="catalytic activity">
    <reaction evidence="1 8">
        <text>3-dehydroquinate = 3-dehydroshikimate + H2O</text>
        <dbReference type="Rhea" id="RHEA:21096"/>
        <dbReference type="ChEBI" id="CHEBI:15377"/>
        <dbReference type="ChEBI" id="CHEBI:16630"/>
        <dbReference type="ChEBI" id="CHEBI:32364"/>
        <dbReference type="EC" id="4.2.1.10"/>
    </reaction>
</comment>
<dbReference type="Gene3D" id="3.40.50.9100">
    <property type="entry name" value="Dehydroquinase, class II"/>
    <property type="match status" value="1"/>
</dbReference>
<accession>A0ABX1MLE0</accession>
<organism evidence="10 11">
    <name type="scientific">Aromatoleum petrolei</name>
    <dbReference type="NCBI Taxonomy" id="76116"/>
    <lineage>
        <taxon>Bacteria</taxon>
        <taxon>Pseudomonadati</taxon>
        <taxon>Pseudomonadota</taxon>
        <taxon>Betaproteobacteria</taxon>
        <taxon>Rhodocyclales</taxon>
        <taxon>Rhodocyclaceae</taxon>
        <taxon>Aromatoleum</taxon>
    </lineage>
</organism>
<keyword evidence="8" id="KW-0028">Amino-acid biosynthesis</keyword>
<dbReference type="Proteomes" id="UP000652074">
    <property type="component" value="Unassembled WGS sequence"/>
</dbReference>
<evidence type="ECO:0000256" key="1">
    <source>
        <dbReference type="ARBA" id="ARBA00001864"/>
    </source>
</evidence>
<evidence type="ECO:0000256" key="4">
    <source>
        <dbReference type="ARBA" id="ARBA00011037"/>
    </source>
</evidence>
<keyword evidence="9" id="KW-0812">Transmembrane</keyword>
<sequence length="163" mass="17715">MTRSKRSKATEAPPPPQTRVLVLHGPNLNLLGTREPDVYGRTTLADIHSAMDARARAAGVVVESFQSNHEGQLIDRIQAAAAEAVDYIIINPAGYTHTSVALRDALAAVAIPYVEVHLSNIHAREPFRHHSYFSDRAIGVICGLGAYGYMAALEFALTQLRKS</sequence>
<dbReference type="PIRSF" id="PIRSF001399">
    <property type="entry name" value="DHquinase_II"/>
    <property type="match status" value="1"/>
</dbReference>
<feature type="active site" description="Proton acceptor" evidence="8">
    <location>
        <position position="39"/>
    </location>
</feature>
<protein>
    <recommendedName>
        <fullName evidence="6 8">3-dehydroquinate dehydratase</fullName>
        <shortName evidence="8">3-dehydroquinase</shortName>
        <ecNumber evidence="6 8">4.2.1.10</ecNumber>
    </recommendedName>
    <alternativeName>
        <fullName evidence="8">Type II DHQase</fullName>
    </alternativeName>
</protein>
<evidence type="ECO:0000313" key="11">
    <source>
        <dbReference type="Proteomes" id="UP000652074"/>
    </source>
</evidence>
<dbReference type="NCBIfam" id="TIGR01088">
    <property type="entry name" value="aroQ"/>
    <property type="match status" value="1"/>
</dbReference>
<comment type="subunit">
    <text evidence="5 8">Homododecamer.</text>
</comment>
<evidence type="ECO:0000256" key="9">
    <source>
        <dbReference type="SAM" id="Phobius"/>
    </source>
</evidence>
<dbReference type="GO" id="GO:0003855">
    <property type="term" value="F:3-dehydroquinate dehydratase activity"/>
    <property type="evidence" value="ECO:0007669"/>
    <property type="project" value="UniProtKB-EC"/>
</dbReference>
<comment type="caution">
    <text evidence="10">The sequence shown here is derived from an EMBL/GenBank/DDBJ whole genome shotgun (WGS) entry which is preliminary data.</text>
</comment>
<gene>
    <name evidence="8 10" type="primary">aroQ</name>
    <name evidence="10" type="ORF">GPA26_03355</name>
</gene>
<keyword evidence="9" id="KW-0472">Membrane</keyword>
<dbReference type="EC" id="4.2.1.10" evidence="6 8"/>
<comment type="function">
    <text evidence="2 8">Catalyzes a trans-dehydration via an enolate intermediate.</text>
</comment>
<feature type="binding site" evidence="8">
    <location>
        <begin position="118"/>
        <end position="119"/>
    </location>
    <ligand>
        <name>substrate</name>
    </ligand>
</feature>
<dbReference type="NCBIfam" id="NF003804">
    <property type="entry name" value="PRK05395.1-1"/>
    <property type="match status" value="1"/>
</dbReference>
<dbReference type="InterPro" id="IPR036441">
    <property type="entry name" value="DHquinase_II_sf"/>
</dbReference>
<dbReference type="EMBL" id="WTVR01000004">
    <property type="protein sequence ID" value="NMF87511.1"/>
    <property type="molecule type" value="Genomic_DNA"/>
</dbReference>
<evidence type="ECO:0000313" key="10">
    <source>
        <dbReference type="EMBL" id="NMF87511.1"/>
    </source>
</evidence>
<evidence type="ECO:0000256" key="6">
    <source>
        <dbReference type="ARBA" id="ARBA00012060"/>
    </source>
</evidence>
<dbReference type="NCBIfam" id="NF003806">
    <property type="entry name" value="PRK05395.1-3"/>
    <property type="match status" value="1"/>
</dbReference>
<dbReference type="Pfam" id="PF01220">
    <property type="entry name" value="DHquinase_II"/>
    <property type="match status" value="1"/>
</dbReference>
<comment type="pathway">
    <text evidence="3 8">Metabolic intermediate biosynthesis; chorismate biosynthesis; chorismate from D-erythrose 4-phosphate and phosphoenolpyruvate: step 3/7.</text>
</comment>
<feature type="binding site" evidence="8">
    <location>
        <position position="128"/>
    </location>
    <ligand>
        <name>substrate</name>
    </ligand>
</feature>
<proteinExistence type="inferred from homology"/>
<keyword evidence="8" id="KW-0057">Aromatic amino acid biosynthesis</keyword>
<feature type="binding site" evidence="8">
    <location>
        <position position="104"/>
    </location>
    <ligand>
        <name>substrate</name>
    </ligand>
</feature>
<evidence type="ECO:0000256" key="3">
    <source>
        <dbReference type="ARBA" id="ARBA00004902"/>
    </source>
</evidence>
<keyword evidence="9" id="KW-1133">Transmembrane helix</keyword>
<dbReference type="PROSITE" id="PS01029">
    <property type="entry name" value="DEHYDROQUINASE_II"/>
    <property type="match status" value="1"/>
</dbReference>
<dbReference type="CDD" id="cd00466">
    <property type="entry name" value="DHQase_II"/>
    <property type="match status" value="1"/>
</dbReference>
<keyword evidence="7 8" id="KW-0456">Lyase</keyword>
<dbReference type="NCBIfam" id="NF003805">
    <property type="entry name" value="PRK05395.1-2"/>
    <property type="match status" value="1"/>
</dbReference>
<feature type="site" description="Transition state stabilizer" evidence="8">
    <location>
        <position position="34"/>
    </location>
</feature>
<dbReference type="InterPro" id="IPR001874">
    <property type="entry name" value="DHquinase_II"/>
</dbReference>
<evidence type="ECO:0000256" key="7">
    <source>
        <dbReference type="ARBA" id="ARBA00023239"/>
    </source>
</evidence>
<dbReference type="InterPro" id="IPR018509">
    <property type="entry name" value="DHquinase_II_CS"/>
</dbReference>
<evidence type="ECO:0000256" key="8">
    <source>
        <dbReference type="HAMAP-Rule" id="MF_00169"/>
    </source>
</evidence>
<evidence type="ECO:0000256" key="2">
    <source>
        <dbReference type="ARBA" id="ARBA00003924"/>
    </source>
</evidence>
<reference evidence="10 11" key="1">
    <citation type="submission" date="2019-12" db="EMBL/GenBank/DDBJ databases">
        <title>Comparative genomics gives insights into the taxonomy of the Azoarcus-Aromatoleum group and reveals separate origins of nif in the plant-associated Azoarcus and non-plant-associated Aromatoleum sub-groups.</title>
        <authorList>
            <person name="Lafos M."/>
            <person name="Maluk M."/>
            <person name="Batista M."/>
            <person name="Junghare M."/>
            <person name="Carmona M."/>
            <person name="Faoro H."/>
            <person name="Cruz L.M."/>
            <person name="Battistoni F."/>
            <person name="De Souza E."/>
            <person name="Pedrosa F."/>
            <person name="Chen W.-M."/>
            <person name="Poole P.S."/>
            <person name="Dixon R.A."/>
            <person name="James E.K."/>
        </authorList>
    </citation>
    <scope>NUCLEOTIDE SEQUENCE [LARGE SCALE GENOMIC DNA]</scope>
    <source>
        <strain evidence="10 11">ToN1</strain>
    </source>
</reference>
<dbReference type="PANTHER" id="PTHR21272">
    <property type="entry name" value="CATABOLIC 3-DEHYDROQUINASE"/>
    <property type="match status" value="1"/>
</dbReference>
<evidence type="ECO:0000256" key="5">
    <source>
        <dbReference type="ARBA" id="ARBA00011193"/>
    </source>
</evidence>
<dbReference type="PANTHER" id="PTHR21272:SF3">
    <property type="entry name" value="CATABOLIC 3-DEHYDROQUINASE"/>
    <property type="match status" value="1"/>
</dbReference>
<comment type="similarity">
    <text evidence="4 8">Belongs to the type-II 3-dehydroquinase family.</text>
</comment>
<feature type="binding site" evidence="8">
    <location>
        <position position="97"/>
    </location>
    <ligand>
        <name>substrate</name>
    </ligand>
</feature>
<feature type="binding site" evidence="8">
    <location>
        <position position="91"/>
    </location>
    <ligand>
        <name>substrate</name>
    </ligand>
</feature>
<feature type="active site" description="Proton donor" evidence="8">
    <location>
        <position position="117"/>
    </location>
</feature>
<name>A0ABX1MLE0_9RHOO</name>
<keyword evidence="11" id="KW-1185">Reference proteome</keyword>
<dbReference type="SUPFAM" id="SSF52304">
    <property type="entry name" value="Type II 3-dehydroquinate dehydratase"/>
    <property type="match status" value="1"/>
</dbReference>
<feature type="transmembrane region" description="Helical" evidence="9">
    <location>
        <begin position="137"/>
        <end position="157"/>
    </location>
</feature>
<dbReference type="HAMAP" id="MF_00169">
    <property type="entry name" value="AroQ"/>
    <property type="match status" value="1"/>
</dbReference>
<dbReference type="RefSeq" id="WP_169204941.1">
    <property type="nucleotide sequence ID" value="NZ_CP059560.1"/>
</dbReference>
<dbReference type="NCBIfam" id="NF003807">
    <property type="entry name" value="PRK05395.1-4"/>
    <property type="match status" value="1"/>
</dbReference>